<feature type="compositionally biased region" description="Basic and acidic residues" evidence="1">
    <location>
        <begin position="42"/>
        <end position="70"/>
    </location>
</feature>
<name>A0ABX5H7K2_PHOAN</name>
<protein>
    <submittedName>
        <fullName evidence="3">Uncharacterized protein</fullName>
    </submittedName>
</protein>
<dbReference type="RefSeq" id="WP_045151943.1">
    <property type="nucleotide sequence ID" value="NZ_JZSW01000003.1"/>
</dbReference>
<dbReference type="EMBL" id="PYOU01000003">
    <property type="protein sequence ID" value="PSX11674.1"/>
    <property type="molecule type" value="Genomic_DNA"/>
</dbReference>
<sequence>MKKVTIMMTIAMSLFVVNTPVMAKDHNHSESRKQELRHKHDAKSAKIDQRLDMKIEKAKHQNKDQKVAKIKERKKDKHNQLDQRFKDKAKKHQLKSSQHHKNQHNTK</sequence>
<keyword evidence="4" id="KW-1185">Reference proteome</keyword>
<keyword evidence="2" id="KW-0732">Signal</keyword>
<comment type="caution">
    <text evidence="3">The sequence shown here is derived from an EMBL/GenBank/DDBJ whole genome shotgun (WGS) entry which is preliminary data.</text>
</comment>
<reference evidence="3 4" key="1">
    <citation type="submission" date="2018-01" db="EMBL/GenBank/DDBJ databases">
        <title>Whole genome sequencing of Histamine producing bacteria.</title>
        <authorList>
            <person name="Butler K."/>
        </authorList>
    </citation>
    <scope>NUCLEOTIDE SEQUENCE [LARGE SCALE GENOMIC DNA]</scope>
    <source>
        <strain evidence="3 4">A6-1</strain>
    </source>
</reference>
<organism evidence="3 4">
    <name type="scientific">Photobacterium angustum</name>
    <dbReference type="NCBI Taxonomy" id="661"/>
    <lineage>
        <taxon>Bacteria</taxon>
        <taxon>Pseudomonadati</taxon>
        <taxon>Pseudomonadota</taxon>
        <taxon>Gammaproteobacteria</taxon>
        <taxon>Vibrionales</taxon>
        <taxon>Vibrionaceae</taxon>
        <taxon>Photobacterium</taxon>
    </lineage>
</organism>
<evidence type="ECO:0000313" key="3">
    <source>
        <dbReference type="EMBL" id="PSX11674.1"/>
    </source>
</evidence>
<dbReference type="Proteomes" id="UP000240989">
    <property type="component" value="Unassembled WGS sequence"/>
</dbReference>
<feature type="chain" id="PRO_5045265138" evidence="2">
    <location>
        <begin position="24"/>
        <end position="107"/>
    </location>
</feature>
<evidence type="ECO:0000313" key="4">
    <source>
        <dbReference type="Proteomes" id="UP000240989"/>
    </source>
</evidence>
<proteinExistence type="predicted"/>
<feature type="compositionally biased region" description="Basic residues" evidence="1">
    <location>
        <begin position="87"/>
        <end position="107"/>
    </location>
</feature>
<feature type="region of interest" description="Disordered" evidence="1">
    <location>
        <begin position="25"/>
        <end position="107"/>
    </location>
</feature>
<accession>A0ABX5H7K2</accession>
<evidence type="ECO:0000256" key="1">
    <source>
        <dbReference type="SAM" id="MobiDB-lite"/>
    </source>
</evidence>
<gene>
    <name evidence="3" type="ORF">C0W27_04695</name>
</gene>
<feature type="compositionally biased region" description="Basic and acidic residues" evidence="1">
    <location>
        <begin position="25"/>
        <end position="34"/>
    </location>
</feature>
<feature type="signal peptide" evidence="2">
    <location>
        <begin position="1"/>
        <end position="23"/>
    </location>
</feature>
<evidence type="ECO:0000256" key="2">
    <source>
        <dbReference type="SAM" id="SignalP"/>
    </source>
</evidence>